<feature type="chain" id="PRO_5003559095" description="Outer membrane protein beta-barrel domain-containing protein" evidence="1">
    <location>
        <begin position="21"/>
        <end position="208"/>
    </location>
</feature>
<sequence>MRKLCFSSVFIIFSFAIASAQKLQYGLKGGLGFASQSITNPDILSTNSLTTFGLSVTVDYPLKHEFYVQAGAGILGKGVKEYQNAQTNTITLTYLDVPLNLLRKFNLPTLGKIYVGAGPYLSVGLSGNNQIEGVNTTTGTAVRFGNSEDFKKLDYGANFTTGLELNNHLTFNMRYSLGLNNVASQFPIDPNTTSIKNRIFMIGLGFWL</sequence>
<feature type="signal peptide" evidence="1">
    <location>
        <begin position="1"/>
        <end position="20"/>
    </location>
</feature>
<name>H1YH77_9SPHI</name>
<evidence type="ECO:0000256" key="1">
    <source>
        <dbReference type="SAM" id="SignalP"/>
    </source>
</evidence>
<keyword evidence="1" id="KW-0732">Signal</keyword>
<dbReference type="HOGENOM" id="CLU_082049_1_1_10"/>
<dbReference type="AlphaFoldDB" id="H1YH77"/>
<gene>
    <name evidence="3" type="ORF">Mucpa_0383</name>
</gene>
<dbReference type="Proteomes" id="UP000002774">
    <property type="component" value="Chromosome"/>
</dbReference>
<keyword evidence="4" id="KW-1185">Reference proteome</keyword>
<dbReference type="RefSeq" id="WP_008504125.1">
    <property type="nucleotide sequence ID" value="NZ_CM001403.1"/>
</dbReference>
<accession>H1YH77</accession>
<feature type="domain" description="Outer membrane protein beta-barrel" evidence="2">
    <location>
        <begin position="20"/>
        <end position="182"/>
    </location>
</feature>
<proteinExistence type="predicted"/>
<dbReference type="OrthoDB" id="1150878at2"/>
<evidence type="ECO:0000313" key="3">
    <source>
        <dbReference type="EMBL" id="EHQ24579.1"/>
    </source>
</evidence>
<protein>
    <recommendedName>
        <fullName evidence="2">Outer membrane protein beta-barrel domain-containing protein</fullName>
    </recommendedName>
</protein>
<dbReference type="eggNOG" id="COG3637">
    <property type="taxonomic scope" value="Bacteria"/>
</dbReference>
<dbReference type="EMBL" id="CM001403">
    <property type="protein sequence ID" value="EHQ24579.1"/>
    <property type="molecule type" value="Genomic_DNA"/>
</dbReference>
<reference evidence="3" key="1">
    <citation type="submission" date="2011-09" db="EMBL/GenBank/DDBJ databases">
        <title>The permanent draft genome of Mucilaginibacter paludis DSM 18603.</title>
        <authorList>
            <consortium name="US DOE Joint Genome Institute (JGI-PGF)"/>
            <person name="Lucas S."/>
            <person name="Han J."/>
            <person name="Lapidus A."/>
            <person name="Bruce D."/>
            <person name="Goodwin L."/>
            <person name="Pitluck S."/>
            <person name="Peters L."/>
            <person name="Kyrpides N."/>
            <person name="Mavromatis K."/>
            <person name="Ivanova N."/>
            <person name="Mikhailova N."/>
            <person name="Held B."/>
            <person name="Detter J.C."/>
            <person name="Tapia R."/>
            <person name="Han C."/>
            <person name="Land M."/>
            <person name="Hauser L."/>
            <person name="Markowitz V."/>
            <person name="Cheng J.-F."/>
            <person name="Hugenholtz P."/>
            <person name="Woyke T."/>
            <person name="Wu D."/>
            <person name="Tindall B."/>
            <person name="Brambilla E."/>
            <person name="Klenk H.-P."/>
            <person name="Eisen J.A."/>
        </authorList>
    </citation>
    <scope>NUCLEOTIDE SEQUENCE [LARGE SCALE GENOMIC DNA]</scope>
    <source>
        <strain evidence="3">DSM 18603</strain>
    </source>
</reference>
<evidence type="ECO:0000313" key="4">
    <source>
        <dbReference type="Proteomes" id="UP000002774"/>
    </source>
</evidence>
<dbReference type="InterPro" id="IPR025665">
    <property type="entry name" value="Beta-barrel_OMP_2"/>
</dbReference>
<evidence type="ECO:0000259" key="2">
    <source>
        <dbReference type="Pfam" id="PF13568"/>
    </source>
</evidence>
<dbReference type="Pfam" id="PF13568">
    <property type="entry name" value="OMP_b-brl_2"/>
    <property type="match status" value="1"/>
</dbReference>
<dbReference type="STRING" id="714943.Mucpa_0383"/>
<organism evidence="3 4">
    <name type="scientific">Mucilaginibacter paludis DSM 18603</name>
    <dbReference type="NCBI Taxonomy" id="714943"/>
    <lineage>
        <taxon>Bacteria</taxon>
        <taxon>Pseudomonadati</taxon>
        <taxon>Bacteroidota</taxon>
        <taxon>Sphingobacteriia</taxon>
        <taxon>Sphingobacteriales</taxon>
        <taxon>Sphingobacteriaceae</taxon>
        <taxon>Mucilaginibacter</taxon>
    </lineage>
</organism>